<dbReference type="InterPro" id="IPR007865">
    <property type="entry name" value="Aminopep_P_N"/>
</dbReference>
<dbReference type="InterPro" id="IPR000994">
    <property type="entry name" value="Pept_M24"/>
</dbReference>
<protein>
    <recommendedName>
        <fullName evidence="4">Xaa-Pro aminopeptidase</fullName>
        <ecNumber evidence="4">3.4.11.9</ecNumber>
    </recommendedName>
</protein>
<dbReference type="GO" id="GO:0030145">
    <property type="term" value="F:manganese ion binding"/>
    <property type="evidence" value="ECO:0007669"/>
    <property type="project" value="InterPro"/>
</dbReference>
<dbReference type="SUPFAM" id="SSF55920">
    <property type="entry name" value="Creatinase/aminopeptidase"/>
    <property type="match status" value="1"/>
</dbReference>
<comment type="caution">
    <text evidence="10">The sequence shown here is derived from an EMBL/GenBank/DDBJ whole genome shotgun (WGS) entry which is preliminary data.</text>
</comment>
<dbReference type="EC" id="3.4.11.9" evidence="4"/>
<dbReference type="Pfam" id="PF00557">
    <property type="entry name" value="Peptidase_M24"/>
    <property type="match status" value="1"/>
</dbReference>
<evidence type="ECO:0000256" key="2">
    <source>
        <dbReference type="ARBA" id="ARBA00001936"/>
    </source>
</evidence>
<feature type="domain" description="Aminopeptidase P N-terminal" evidence="9">
    <location>
        <begin position="2"/>
        <end position="134"/>
    </location>
</feature>
<sequence length="461" mass="51624">MFKPETYQQRRKKLKSLVKKGLCLFPGNVDSPMNYKANAYPFRQDSTFLYFFGLDSPGLAAVVDIDEGQDIIFGDDVTLEDIIWVGPQPKMKDRAAAVGVRQVKPYATIQDYLQKARSQGRVIHFLPPYRAETSLQLADWLGLSPSEIKAGASLELIRAVVALRSVKSPEEIKEIEKALCVTREMYLAAIPRVKPGAREQEVLAFMDMVLRANGLSFAFPPIITINGQIFHKTSYGDTLKKGRMMVMDAGAESARHYACDITRSVPVGGKFNQRQRDIYSIVLKGQEEAIRTIGPGVKYRQVHLRAARVMAEGLKDLGLMKGNLDEAVDRGAHALFFPHGLGHMLGLDVHDMENLGENHVGYDQTVKRSEQFGLGYLRLARTLEPGFVLTVEPGIYFIPALVATWKKEKKHSEFINYATVEKYLDFGGIRIEDDVLVTEDGCRVLGPKIPKKIKDIESQFS</sequence>
<dbReference type="SMART" id="SM01011">
    <property type="entry name" value="AMP_N"/>
    <property type="match status" value="1"/>
</dbReference>
<dbReference type="InterPro" id="IPR036005">
    <property type="entry name" value="Creatinase/aminopeptidase-like"/>
</dbReference>
<dbReference type="AlphaFoldDB" id="A0A3E2BMV6"/>
<name>A0A3E2BMV6_9BACT</name>
<evidence type="ECO:0000256" key="3">
    <source>
        <dbReference type="ARBA" id="ARBA00008766"/>
    </source>
</evidence>
<keyword evidence="6" id="KW-0378">Hydrolase</keyword>
<dbReference type="GO" id="GO:0006508">
    <property type="term" value="P:proteolysis"/>
    <property type="evidence" value="ECO:0007669"/>
    <property type="project" value="TreeGrafter"/>
</dbReference>
<keyword evidence="10" id="KW-0645">Protease</keyword>
<dbReference type="EMBL" id="QUAH01000005">
    <property type="protein sequence ID" value="RFT16048.1"/>
    <property type="molecule type" value="Genomic_DNA"/>
</dbReference>
<dbReference type="GO" id="GO:0005829">
    <property type="term" value="C:cytosol"/>
    <property type="evidence" value="ECO:0007669"/>
    <property type="project" value="TreeGrafter"/>
</dbReference>
<dbReference type="Gene3D" id="3.40.350.10">
    <property type="entry name" value="Creatinase/prolidase N-terminal domain"/>
    <property type="match status" value="1"/>
</dbReference>
<evidence type="ECO:0000259" key="9">
    <source>
        <dbReference type="SMART" id="SM01011"/>
    </source>
</evidence>
<proteinExistence type="inferred from homology"/>
<keyword evidence="7" id="KW-0464">Manganese</keyword>
<dbReference type="SUPFAM" id="SSF53092">
    <property type="entry name" value="Creatinase/prolidase N-terminal domain"/>
    <property type="match status" value="1"/>
</dbReference>
<evidence type="ECO:0000256" key="6">
    <source>
        <dbReference type="ARBA" id="ARBA00022801"/>
    </source>
</evidence>
<dbReference type="PROSITE" id="PS00491">
    <property type="entry name" value="PROLINE_PEPTIDASE"/>
    <property type="match status" value="1"/>
</dbReference>
<evidence type="ECO:0000256" key="4">
    <source>
        <dbReference type="ARBA" id="ARBA00012574"/>
    </source>
</evidence>
<organism evidence="10 11">
    <name type="scientific">Candidatus Saccharicenans subterraneus</name>
    <dbReference type="NCBI Taxonomy" id="2508984"/>
    <lineage>
        <taxon>Bacteria</taxon>
        <taxon>Candidatus Aminicenantota</taxon>
        <taxon>Candidatus Aminicenantia</taxon>
        <taxon>Candidatus Aminicenantales</taxon>
        <taxon>Candidatus Saccharicenantaceae</taxon>
        <taxon>Candidatus Saccharicenans</taxon>
    </lineage>
</organism>
<dbReference type="InterPro" id="IPR029149">
    <property type="entry name" value="Creatin/AminoP/Spt16_N"/>
</dbReference>
<comment type="cofactor">
    <cofactor evidence="2">
        <name>Mn(2+)</name>
        <dbReference type="ChEBI" id="CHEBI:29035"/>
    </cofactor>
</comment>
<evidence type="ECO:0000256" key="5">
    <source>
        <dbReference type="ARBA" id="ARBA00022723"/>
    </source>
</evidence>
<comment type="catalytic activity">
    <reaction evidence="1">
        <text>Release of any N-terminal amino acid, including proline, that is linked to proline, even from a dipeptide or tripeptide.</text>
        <dbReference type="EC" id="3.4.11.9"/>
    </reaction>
</comment>
<keyword evidence="5 8" id="KW-0479">Metal-binding</keyword>
<evidence type="ECO:0000313" key="10">
    <source>
        <dbReference type="EMBL" id="RFT16048.1"/>
    </source>
</evidence>
<evidence type="ECO:0000256" key="7">
    <source>
        <dbReference type="ARBA" id="ARBA00023211"/>
    </source>
</evidence>
<dbReference type="Proteomes" id="UP000257323">
    <property type="component" value="Unassembled WGS sequence"/>
</dbReference>
<dbReference type="CDD" id="cd01087">
    <property type="entry name" value="Prolidase"/>
    <property type="match status" value="1"/>
</dbReference>
<evidence type="ECO:0000256" key="1">
    <source>
        <dbReference type="ARBA" id="ARBA00001424"/>
    </source>
</evidence>
<dbReference type="InterPro" id="IPR052433">
    <property type="entry name" value="X-Pro_dipept-like"/>
</dbReference>
<dbReference type="PANTHER" id="PTHR43226">
    <property type="entry name" value="XAA-PRO AMINOPEPTIDASE 3"/>
    <property type="match status" value="1"/>
</dbReference>
<dbReference type="Pfam" id="PF05195">
    <property type="entry name" value="AMP_N"/>
    <property type="match status" value="1"/>
</dbReference>
<evidence type="ECO:0000256" key="8">
    <source>
        <dbReference type="RuleBase" id="RU000590"/>
    </source>
</evidence>
<reference evidence="10 11" key="1">
    <citation type="submission" date="2018-08" db="EMBL/GenBank/DDBJ databases">
        <title>Genome analysis of the thermophilic bacterium of the candidate phylum Aminicenantes from deep subsurface aquifer revealed its physiology and ecological role.</title>
        <authorList>
            <person name="Kadnikov V.V."/>
            <person name="Mardanov A.V."/>
            <person name="Beletsky A.V."/>
            <person name="Karnachuk O.V."/>
            <person name="Ravin N.V."/>
        </authorList>
    </citation>
    <scope>NUCLEOTIDE SEQUENCE [LARGE SCALE GENOMIC DNA]</scope>
    <source>
        <strain evidence="10">BY38</strain>
    </source>
</reference>
<comment type="similarity">
    <text evidence="3 8">Belongs to the peptidase M24B family.</text>
</comment>
<dbReference type="PANTHER" id="PTHR43226:SF4">
    <property type="entry name" value="XAA-PRO AMINOPEPTIDASE 3"/>
    <property type="match status" value="1"/>
</dbReference>
<evidence type="ECO:0000313" key="11">
    <source>
        <dbReference type="Proteomes" id="UP000257323"/>
    </source>
</evidence>
<keyword evidence="10" id="KW-0031">Aminopeptidase</keyword>
<dbReference type="InterPro" id="IPR001131">
    <property type="entry name" value="Peptidase_M24B_aminopep-P_CS"/>
</dbReference>
<dbReference type="GO" id="GO:0070006">
    <property type="term" value="F:metalloaminopeptidase activity"/>
    <property type="evidence" value="ECO:0007669"/>
    <property type="project" value="InterPro"/>
</dbReference>
<dbReference type="Gene3D" id="3.90.230.10">
    <property type="entry name" value="Creatinase/methionine aminopeptidase superfamily"/>
    <property type="match status" value="1"/>
</dbReference>
<accession>A0A3E2BMV6</accession>
<gene>
    <name evidence="10" type="ORF">OP8BY_2054</name>
</gene>